<dbReference type="GO" id="GO:0005524">
    <property type="term" value="F:ATP binding"/>
    <property type="evidence" value="ECO:0007669"/>
    <property type="project" value="InterPro"/>
</dbReference>
<dbReference type="InterPro" id="IPR018165">
    <property type="entry name" value="Ala-tRNA-synth_IIc_core"/>
</dbReference>
<gene>
    <name evidence="3" type="ORF">GIB67_035528</name>
</gene>
<dbReference type="EMBL" id="JACGCM010001629">
    <property type="protein sequence ID" value="KAF6152460.1"/>
    <property type="molecule type" value="Genomic_DNA"/>
</dbReference>
<dbReference type="GO" id="GO:0004813">
    <property type="term" value="F:alanine-tRNA ligase activity"/>
    <property type="evidence" value="ECO:0007669"/>
    <property type="project" value="InterPro"/>
</dbReference>
<reference evidence="3 4" key="1">
    <citation type="journal article" date="2020" name="IScience">
        <title>Genome Sequencing of the Endangered Kingdonia uniflora (Circaeasteraceae, Ranunculales) Reveals Potential Mechanisms of Evolutionary Specialization.</title>
        <authorList>
            <person name="Sun Y."/>
            <person name="Deng T."/>
            <person name="Zhang A."/>
            <person name="Moore M.J."/>
            <person name="Landis J.B."/>
            <person name="Lin N."/>
            <person name="Zhang H."/>
            <person name="Zhang X."/>
            <person name="Huang J."/>
            <person name="Zhang X."/>
            <person name="Sun H."/>
            <person name="Wang H."/>
        </authorList>
    </citation>
    <scope>NUCLEOTIDE SEQUENCE [LARGE SCALE GENOMIC DNA]</scope>
    <source>
        <strain evidence="3">TB1705</strain>
        <tissue evidence="3">Leaf</tissue>
    </source>
</reference>
<evidence type="ECO:0000313" key="4">
    <source>
        <dbReference type="Proteomes" id="UP000541444"/>
    </source>
</evidence>
<dbReference type="Gene3D" id="3.30.980.10">
    <property type="entry name" value="Threonyl-trna Synthetase, Chain A, domain 2"/>
    <property type="match status" value="1"/>
</dbReference>
<feature type="region of interest" description="Disordered" evidence="1">
    <location>
        <begin position="429"/>
        <end position="509"/>
    </location>
</feature>
<accession>A0A7J7MCE3</accession>
<proteinExistence type="predicted"/>
<dbReference type="SUPFAM" id="SSF55186">
    <property type="entry name" value="ThrRS/AlaRS common domain"/>
    <property type="match status" value="1"/>
</dbReference>
<feature type="region of interest" description="Disordered" evidence="1">
    <location>
        <begin position="541"/>
        <end position="569"/>
    </location>
</feature>
<protein>
    <recommendedName>
        <fullName evidence="2">Alanyl-transfer RNA synthetases family profile domain-containing protein</fullName>
    </recommendedName>
</protein>
<organism evidence="3 4">
    <name type="scientific">Kingdonia uniflora</name>
    <dbReference type="NCBI Taxonomy" id="39325"/>
    <lineage>
        <taxon>Eukaryota</taxon>
        <taxon>Viridiplantae</taxon>
        <taxon>Streptophyta</taxon>
        <taxon>Embryophyta</taxon>
        <taxon>Tracheophyta</taxon>
        <taxon>Spermatophyta</taxon>
        <taxon>Magnoliopsida</taxon>
        <taxon>Ranunculales</taxon>
        <taxon>Circaeasteraceae</taxon>
        <taxon>Kingdonia</taxon>
    </lineage>
</organism>
<dbReference type="InterPro" id="IPR005162">
    <property type="entry name" value="Retrotrans_gag_dom"/>
</dbReference>
<evidence type="ECO:0000313" key="3">
    <source>
        <dbReference type="EMBL" id="KAF6152460.1"/>
    </source>
</evidence>
<evidence type="ECO:0000259" key="2">
    <source>
        <dbReference type="PROSITE" id="PS50860"/>
    </source>
</evidence>
<comment type="caution">
    <text evidence="3">The sequence shown here is derived from an EMBL/GenBank/DDBJ whole genome shotgun (WGS) entry which is preliminary data.</text>
</comment>
<feature type="domain" description="Alanyl-transfer RNA synthetases family profile" evidence="2">
    <location>
        <begin position="607"/>
        <end position="779"/>
    </location>
</feature>
<feature type="compositionally biased region" description="Polar residues" evidence="1">
    <location>
        <begin position="547"/>
        <end position="557"/>
    </location>
</feature>
<dbReference type="PANTHER" id="PTHR33223:SF11">
    <property type="entry name" value="ELEMENT PROTEIN, PUTATIVE-RELATED"/>
    <property type="match status" value="1"/>
</dbReference>
<dbReference type="GO" id="GO:0003676">
    <property type="term" value="F:nucleic acid binding"/>
    <property type="evidence" value="ECO:0007669"/>
    <property type="project" value="InterPro"/>
</dbReference>
<dbReference type="OrthoDB" id="1689420at2759"/>
<dbReference type="InterPro" id="IPR018163">
    <property type="entry name" value="Thr/Ala-tRNA-synth_IIc_edit"/>
</dbReference>
<keyword evidence="4" id="KW-1185">Reference proteome</keyword>
<feature type="compositionally biased region" description="Low complexity" evidence="1">
    <location>
        <begin position="467"/>
        <end position="488"/>
    </location>
</feature>
<dbReference type="Proteomes" id="UP000541444">
    <property type="component" value="Unassembled WGS sequence"/>
</dbReference>
<sequence>MDIMEKWSVEDGFFGDAEFCMSSFPYSSLRYFGGEDLELLIRRRGVMMRCIFSSCAIRMIEAVWFNDCSSDDMRVLSYRLQTSACDTIGDSSISWRLVLVVVVAPAVAAACITTVAESDFWVLLRTISSCRESDFWYSIGTPIQAGNRFNAYFANDPEWAFPTVSPGQTGGTNGPEPAIPRNGPEPAVAERITLRNRMHPTIVKDSLKLRVFPFSLLGNARDWLYTLEENSVNTFEQLVKEFLKKYFPNHRTAKIRQSIYSFTQNRGESLYDYLQRFRDLEQGCPHHGIQLIDIVQTLYEGLDYDTRARVQSMCAGTFDEKTDTEAWTFLNDVADKTYQWQTMREEIPSHRANVHQVDSNSESATLRTILEKIENLETGKRERHPNTSSVNHVVMPNCVVCESSDHLVQDCPDVLSLREGRKDQANAMYQRPNNQPFNGGWNNNSNNSNSRGNRNYQGGSSGSAPYQPHNQVNQHQSSSSWQQNPSYQAPLNVPYVPPHNRNLPPPTTSLEDTLKAFMQVTQSSIAKLEGQIGQMATEISTRDKGTFPSQTQANPKGNTEHPRSSNRDGVNAIISLRSGTKVDNLVKMPKEPELEIQRNGKLTVGLDTGLVLRPEEKSVGRFFMFEVPNNYDTDLIYPIIEKANALSSVLYPEADDRIKSNLKVHHTVTHLLQAALKSVIGQETSQAGSLVAFECLGFIFYFHKPLKENEIVEIEEMINKWIRDATELQTKVMPLTDAKRAGTIAMFGRKLIQVDFSLLKHLVMILLNYETYIVIFFCS</sequence>
<name>A0A7J7MCE3_9MAGN</name>
<evidence type="ECO:0000256" key="1">
    <source>
        <dbReference type="SAM" id="MobiDB-lite"/>
    </source>
</evidence>
<dbReference type="GO" id="GO:0006419">
    <property type="term" value="P:alanyl-tRNA aminoacylation"/>
    <property type="evidence" value="ECO:0007669"/>
    <property type="project" value="InterPro"/>
</dbReference>
<feature type="compositionally biased region" description="Low complexity" evidence="1">
    <location>
        <begin position="433"/>
        <end position="458"/>
    </location>
</feature>
<dbReference type="AlphaFoldDB" id="A0A7J7MCE3"/>
<dbReference type="PANTHER" id="PTHR33223">
    <property type="entry name" value="CCHC-TYPE DOMAIN-CONTAINING PROTEIN"/>
    <property type="match status" value="1"/>
</dbReference>
<dbReference type="Pfam" id="PF03732">
    <property type="entry name" value="Retrotrans_gag"/>
    <property type="match status" value="1"/>
</dbReference>
<dbReference type="PROSITE" id="PS50860">
    <property type="entry name" value="AA_TRNA_LIGASE_II_ALA"/>
    <property type="match status" value="1"/>
</dbReference>